<proteinExistence type="predicted"/>
<keyword evidence="5" id="KW-1185">Reference proteome</keyword>
<evidence type="ECO:0000313" key="5">
    <source>
        <dbReference type="Proteomes" id="UP000233551"/>
    </source>
</evidence>
<evidence type="ECO:0000256" key="1">
    <source>
        <dbReference type="SAM" id="Coils"/>
    </source>
</evidence>
<dbReference type="InterPro" id="IPR056647">
    <property type="entry name" value="DUF7745"/>
</dbReference>
<feature type="compositionally biased region" description="Low complexity" evidence="2">
    <location>
        <begin position="817"/>
        <end position="832"/>
    </location>
</feature>
<gene>
    <name evidence="4" type="ORF">CRG98_020537</name>
</gene>
<dbReference type="EMBL" id="PGOL01001320">
    <property type="protein sequence ID" value="PKI59082.1"/>
    <property type="molecule type" value="Genomic_DNA"/>
</dbReference>
<evidence type="ECO:0000256" key="2">
    <source>
        <dbReference type="SAM" id="MobiDB-lite"/>
    </source>
</evidence>
<feature type="compositionally biased region" description="Basic and acidic residues" evidence="2">
    <location>
        <begin position="718"/>
        <end position="727"/>
    </location>
</feature>
<dbReference type="PANTHER" id="PTHR48200:SF1">
    <property type="entry name" value="AMINOTRANSFERASE-LIKE PLANT MOBILE DOMAIN-CONTAINING PROTEIN"/>
    <property type="match status" value="1"/>
</dbReference>
<sequence>MISGDSFSHACLSRVPSGRWNNPSSREISGRVHAGPDESTFVSVQLGDSTRDCNLVRMDRPHPYLRLDIIITPVADITCLRSSFRPVDRAFLRLIIGDLPLLVDSPIDWILLRTAISFCDTQRAVFRFQGMELAPTVKEYTTLIQRPMPTRDIACDAYHEFLLLIFGTIMFLYLSNLIDGALAQVILQVVGVHSYVEAVLAETIRSLDYVREARHGRMRGSPHLLQIWLLTHMWPFGSSHPFSCITDERSLIVRLLYVFQPSDRDYIDWIQFLEELTPGAFSSFQPESSNSSVAYKTFLQTRIALHTSSRGQTLQLHSRIGFYGFRKLDASYVAQFHPHGLAPVRRLHTPQIPHALQADIPDAESSVQGAMRTELQSIREERDQLRCELVDTRAELAYYRELESELAQTRARIASQDNEIARLSTMLDRVRAKAHKPTHNNYTQFTTGVASIPNSCAPKNGRRATRYLRAAYTNALPAQLPLPAQSLSNAIDPVCFTALKGMFNLLAVNMNTNMAELRTMLRDQNRASSSYTPPPECRTIVHPNPVASPIYITDSKDVSFSAMTYVPAVHPVSDPLPPQHAPTSMPLPPAAFLSMDSAMLILSPFTIPAQPPIYTVPPPPVPPVVLAQGSAPTADHFPFQALQPQMSFPYQAPPPLNIPHTKPGTPTQAVPIAPPTNIPPENEQERRMRRMEETIHALQADGKKLDMGIKLGRIEGSTSKREREASKKQTAGTSKRTKDAIVSAINPGHQPPQQFPVNYAPVPSAPQAYARPVHYAPPFQPQQAFYSTPLLIIQPQPPQQHASVQSRALASRPPQPAQRTPAPQAQQGNAAPSRQRKQFVPLPASLSHI</sequence>
<dbReference type="Pfam" id="PF24924">
    <property type="entry name" value="DUF7745"/>
    <property type="match status" value="1"/>
</dbReference>
<evidence type="ECO:0000259" key="3">
    <source>
        <dbReference type="Pfam" id="PF24924"/>
    </source>
</evidence>
<protein>
    <recommendedName>
        <fullName evidence="3">DUF7745 domain-containing protein</fullName>
    </recommendedName>
</protein>
<feature type="region of interest" description="Disordered" evidence="2">
    <location>
        <begin position="796"/>
        <end position="849"/>
    </location>
</feature>
<dbReference type="Proteomes" id="UP000233551">
    <property type="component" value="Unassembled WGS sequence"/>
</dbReference>
<evidence type="ECO:0000313" key="4">
    <source>
        <dbReference type="EMBL" id="PKI59082.1"/>
    </source>
</evidence>
<feature type="region of interest" description="Disordered" evidence="2">
    <location>
        <begin position="713"/>
        <end position="738"/>
    </location>
</feature>
<comment type="caution">
    <text evidence="4">The sequence shown here is derived from an EMBL/GenBank/DDBJ whole genome shotgun (WGS) entry which is preliminary data.</text>
</comment>
<accession>A0A2I0JS13</accession>
<dbReference type="AlphaFoldDB" id="A0A2I0JS13"/>
<feature type="domain" description="DUF7745" evidence="3">
    <location>
        <begin position="157"/>
        <end position="290"/>
    </location>
</feature>
<dbReference type="PANTHER" id="PTHR48200">
    <property type="entry name" value="PROTEIN, PUTATIVE-RELATED"/>
    <property type="match status" value="1"/>
</dbReference>
<name>A0A2I0JS13_PUNGR</name>
<keyword evidence="1" id="KW-0175">Coiled coil</keyword>
<feature type="coiled-coil region" evidence="1">
    <location>
        <begin position="375"/>
        <end position="433"/>
    </location>
</feature>
<reference evidence="4 5" key="1">
    <citation type="submission" date="2017-11" db="EMBL/GenBank/DDBJ databases">
        <title>De-novo sequencing of pomegranate (Punica granatum L.) genome.</title>
        <authorList>
            <person name="Akparov Z."/>
            <person name="Amiraslanov A."/>
            <person name="Hajiyeva S."/>
            <person name="Abbasov M."/>
            <person name="Kaur K."/>
            <person name="Hamwieh A."/>
            <person name="Solovyev V."/>
            <person name="Salamov A."/>
            <person name="Braich B."/>
            <person name="Kosarev P."/>
            <person name="Mahmoud A."/>
            <person name="Hajiyev E."/>
            <person name="Babayeva S."/>
            <person name="Izzatullayeva V."/>
            <person name="Mammadov A."/>
            <person name="Mammadov A."/>
            <person name="Sharifova S."/>
            <person name="Ojaghi J."/>
            <person name="Eynullazada K."/>
            <person name="Bayramov B."/>
            <person name="Abdulazimova A."/>
            <person name="Shahmuradov I."/>
        </authorList>
    </citation>
    <scope>NUCLEOTIDE SEQUENCE [LARGE SCALE GENOMIC DNA]</scope>
    <source>
        <strain evidence="5">cv. AG2017</strain>
        <tissue evidence="4">Leaf</tissue>
    </source>
</reference>
<organism evidence="4 5">
    <name type="scientific">Punica granatum</name>
    <name type="common">Pomegranate</name>
    <dbReference type="NCBI Taxonomy" id="22663"/>
    <lineage>
        <taxon>Eukaryota</taxon>
        <taxon>Viridiplantae</taxon>
        <taxon>Streptophyta</taxon>
        <taxon>Embryophyta</taxon>
        <taxon>Tracheophyta</taxon>
        <taxon>Spermatophyta</taxon>
        <taxon>Magnoliopsida</taxon>
        <taxon>eudicotyledons</taxon>
        <taxon>Gunneridae</taxon>
        <taxon>Pentapetalae</taxon>
        <taxon>rosids</taxon>
        <taxon>malvids</taxon>
        <taxon>Myrtales</taxon>
        <taxon>Lythraceae</taxon>
        <taxon>Punica</taxon>
    </lineage>
</organism>